<evidence type="ECO:0000256" key="1">
    <source>
        <dbReference type="SAM" id="MobiDB-lite"/>
    </source>
</evidence>
<comment type="caution">
    <text evidence="2">The sequence shown here is derived from an EMBL/GenBank/DDBJ whole genome shotgun (WGS) entry which is preliminary data.</text>
</comment>
<dbReference type="AlphaFoldDB" id="A0A8J5T2K9"/>
<proteinExistence type="predicted"/>
<gene>
    <name evidence="2" type="ORF">Hamer_G000955</name>
</gene>
<evidence type="ECO:0000313" key="2">
    <source>
        <dbReference type="EMBL" id="KAG7171991.1"/>
    </source>
</evidence>
<feature type="region of interest" description="Disordered" evidence="1">
    <location>
        <begin position="1"/>
        <end position="30"/>
    </location>
</feature>
<protein>
    <submittedName>
        <fullName evidence="2">Putative trissin-like</fullName>
    </submittedName>
</protein>
<feature type="compositionally biased region" description="Polar residues" evidence="1">
    <location>
        <begin position="185"/>
        <end position="194"/>
    </location>
</feature>
<feature type="region of interest" description="Disordered" evidence="1">
    <location>
        <begin position="173"/>
        <end position="194"/>
    </location>
</feature>
<sequence>SSSARRTLQKSGQRYHHRRPRQSSSGQAQDVLVETESHTHTQVTSSGKVHSGVVELVIPVQDMNSLAIFFGVNEADSMALEGLLKPDVSGTKDSHLSQILHLLSRALAESKTDPAFYKDPPSLSSVLSPLVQESTEEETDDTSDLLPSSGGDSDDPPLDNVIYLAFKRPSPSLNQLQHQNLHQRYTPSPTSIKI</sequence>
<accession>A0A8J5T2K9</accession>
<feature type="non-terminal residue" evidence="2">
    <location>
        <position position="194"/>
    </location>
</feature>
<keyword evidence="3" id="KW-1185">Reference proteome</keyword>
<feature type="compositionally biased region" description="Polar residues" evidence="1">
    <location>
        <begin position="1"/>
        <end position="12"/>
    </location>
</feature>
<evidence type="ECO:0000313" key="3">
    <source>
        <dbReference type="Proteomes" id="UP000747542"/>
    </source>
</evidence>
<dbReference type="Proteomes" id="UP000747542">
    <property type="component" value="Unassembled WGS sequence"/>
</dbReference>
<organism evidence="2 3">
    <name type="scientific">Homarus americanus</name>
    <name type="common">American lobster</name>
    <dbReference type="NCBI Taxonomy" id="6706"/>
    <lineage>
        <taxon>Eukaryota</taxon>
        <taxon>Metazoa</taxon>
        <taxon>Ecdysozoa</taxon>
        <taxon>Arthropoda</taxon>
        <taxon>Crustacea</taxon>
        <taxon>Multicrustacea</taxon>
        <taxon>Malacostraca</taxon>
        <taxon>Eumalacostraca</taxon>
        <taxon>Eucarida</taxon>
        <taxon>Decapoda</taxon>
        <taxon>Pleocyemata</taxon>
        <taxon>Astacidea</taxon>
        <taxon>Nephropoidea</taxon>
        <taxon>Nephropidae</taxon>
        <taxon>Homarus</taxon>
    </lineage>
</organism>
<name>A0A8J5T2K9_HOMAM</name>
<reference evidence="2" key="1">
    <citation type="journal article" date="2021" name="Sci. Adv.">
        <title>The American lobster genome reveals insights on longevity, neural, and immune adaptations.</title>
        <authorList>
            <person name="Polinski J.M."/>
            <person name="Zimin A.V."/>
            <person name="Clark K.F."/>
            <person name="Kohn A.B."/>
            <person name="Sadowski N."/>
            <person name="Timp W."/>
            <person name="Ptitsyn A."/>
            <person name="Khanna P."/>
            <person name="Romanova D.Y."/>
            <person name="Williams P."/>
            <person name="Greenwood S.J."/>
            <person name="Moroz L.L."/>
            <person name="Walt D.R."/>
            <person name="Bodnar A.G."/>
        </authorList>
    </citation>
    <scope>NUCLEOTIDE SEQUENCE</scope>
    <source>
        <strain evidence="2">GMGI-L3</strain>
    </source>
</reference>
<dbReference type="EMBL" id="JAHLQT010011632">
    <property type="protein sequence ID" value="KAG7171991.1"/>
    <property type="molecule type" value="Genomic_DNA"/>
</dbReference>
<feature type="compositionally biased region" description="Acidic residues" evidence="1">
    <location>
        <begin position="134"/>
        <end position="143"/>
    </location>
</feature>
<feature type="region of interest" description="Disordered" evidence="1">
    <location>
        <begin position="129"/>
        <end position="161"/>
    </location>
</feature>
<feature type="compositionally biased region" description="Low complexity" evidence="1">
    <location>
        <begin position="173"/>
        <end position="183"/>
    </location>
</feature>